<dbReference type="Gene3D" id="3.30.300.130">
    <property type="entry name" value="Fe-S cluster assembly (FSCA)"/>
    <property type="match status" value="1"/>
</dbReference>
<proteinExistence type="predicted"/>
<dbReference type="Pfam" id="PF01883">
    <property type="entry name" value="FeS_assembly_P"/>
    <property type="match status" value="1"/>
</dbReference>
<dbReference type="AlphaFoldDB" id="A0A7W7RCJ0"/>
<accession>A0A7W7RCJ0</accession>
<name>A0A7W7RCJ0_9ACTN</name>
<feature type="domain" description="MIP18 family-like" evidence="1">
    <location>
        <begin position="11"/>
        <end position="81"/>
    </location>
</feature>
<protein>
    <submittedName>
        <fullName evidence="3">Ring-1,2-phenylacetyl-CoA epoxidase subunit PaaD</fullName>
    </submittedName>
</protein>
<keyword evidence="4" id="KW-1185">Reference proteome</keyword>
<evidence type="ECO:0000259" key="1">
    <source>
        <dbReference type="Pfam" id="PF01883"/>
    </source>
</evidence>
<dbReference type="PANTHER" id="PTHR42831">
    <property type="entry name" value="FE-S PROTEIN MATURATION AUXILIARY FACTOR YITW"/>
    <property type="match status" value="1"/>
</dbReference>
<evidence type="ECO:0000313" key="3">
    <source>
        <dbReference type="EMBL" id="MBB4929500.1"/>
    </source>
</evidence>
<dbReference type="InterPro" id="IPR056572">
    <property type="entry name" value="Zn_ribbon_PaaD"/>
</dbReference>
<dbReference type="Pfam" id="PF23451">
    <property type="entry name" value="Zn_ribbon_PaaD"/>
    <property type="match status" value="1"/>
</dbReference>
<feature type="domain" description="PaaD zinc beta ribbon" evidence="2">
    <location>
        <begin position="129"/>
        <end position="168"/>
    </location>
</feature>
<dbReference type="InterPro" id="IPR011883">
    <property type="entry name" value="PaaD-like"/>
</dbReference>
<evidence type="ECO:0000259" key="2">
    <source>
        <dbReference type="Pfam" id="PF23451"/>
    </source>
</evidence>
<comment type="caution">
    <text evidence="3">The sequence shown here is derived from an EMBL/GenBank/DDBJ whole genome shotgun (WGS) entry which is preliminary data.</text>
</comment>
<dbReference type="NCBIfam" id="TIGR02159">
    <property type="entry name" value="PA_CoA_Oxy4"/>
    <property type="match status" value="1"/>
</dbReference>
<organism evidence="3 4">
    <name type="scientific">Lipingzhangella halophila</name>
    <dbReference type="NCBI Taxonomy" id="1783352"/>
    <lineage>
        <taxon>Bacteria</taxon>
        <taxon>Bacillati</taxon>
        <taxon>Actinomycetota</taxon>
        <taxon>Actinomycetes</taxon>
        <taxon>Streptosporangiales</taxon>
        <taxon>Nocardiopsidaceae</taxon>
        <taxon>Lipingzhangella</taxon>
    </lineage>
</organism>
<dbReference type="EMBL" id="JACHJT010000001">
    <property type="protein sequence ID" value="MBB4929500.1"/>
    <property type="molecule type" value="Genomic_DNA"/>
</dbReference>
<dbReference type="InterPro" id="IPR002744">
    <property type="entry name" value="MIP18-like"/>
</dbReference>
<dbReference type="Proteomes" id="UP000523007">
    <property type="component" value="Unassembled WGS sequence"/>
</dbReference>
<dbReference type="RefSeq" id="WP_312885090.1">
    <property type="nucleotide sequence ID" value="NZ_JACHJT010000001.1"/>
</dbReference>
<dbReference type="SUPFAM" id="SSF117916">
    <property type="entry name" value="Fe-S cluster assembly (FSCA) domain-like"/>
    <property type="match status" value="1"/>
</dbReference>
<dbReference type="InterPro" id="IPR052339">
    <property type="entry name" value="Fe-S_Maturation_MIP18"/>
</dbReference>
<dbReference type="InterPro" id="IPR034904">
    <property type="entry name" value="FSCA_dom_sf"/>
</dbReference>
<sequence>MTRQERALTVAEIRELVAAVPDPEMPMVTLEDLGILRDVRRGATGAVVVTITPTYSGCPALDAIGDDIRARLAACDETAVEVRTALSPPWSTDWISAEGRRKLAAHGIAPPPERAPGPGAGGGTFVPLSVRCPNCGSVETRELSRFGATACRAIHVCAACGEPFDRVKPL</sequence>
<evidence type="ECO:0000313" key="4">
    <source>
        <dbReference type="Proteomes" id="UP000523007"/>
    </source>
</evidence>
<gene>
    <name evidence="3" type="ORF">F4561_000320</name>
</gene>
<reference evidence="3 4" key="1">
    <citation type="submission" date="2020-08" db="EMBL/GenBank/DDBJ databases">
        <title>Sequencing the genomes of 1000 actinobacteria strains.</title>
        <authorList>
            <person name="Klenk H.-P."/>
        </authorList>
    </citation>
    <scope>NUCLEOTIDE SEQUENCE [LARGE SCALE GENOMIC DNA]</scope>
    <source>
        <strain evidence="3 4">DSM 102030</strain>
    </source>
</reference>
<dbReference type="PANTHER" id="PTHR42831:SF3">
    <property type="entry name" value="1,2-PHENYLACETYL-COA EPOXIDASE, SUBUNIT D-RELATED"/>
    <property type="match status" value="1"/>
</dbReference>